<dbReference type="EMBL" id="FWXR01000015">
    <property type="protein sequence ID" value="SMC96850.1"/>
    <property type="molecule type" value="Genomic_DNA"/>
</dbReference>
<accession>A0A1W2DH48</accession>
<keyword evidence="1" id="KW-0472">Membrane</keyword>
<dbReference type="Pfam" id="PF10011">
    <property type="entry name" value="DUF2254"/>
    <property type="match status" value="1"/>
</dbReference>
<dbReference type="RefSeq" id="WP_084411302.1">
    <property type="nucleotide sequence ID" value="NZ_FWXR01000015.1"/>
</dbReference>
<keyword evidence="3" id="KW-1185">Reference proteome</keyword>
<feature type="transmembrane region" description="Helical" evidence="1">
    <location>
        <begin position="109"/>
        <end position="128"/>
    </location>
</feature>
<protein>
    <submittedName>
        <fullName evidence="2">Uncharacterized membrane protein</fullName>
    </submittedName>
</protein>
<evidence type="ECO:0000256" key="1">
    <source>
        <dbReference type="SAM" id="Phobius"/>
    </source>
</evidence>
<feature type="transmembrane region" description="Helical" evidence="1">
    <location>
        <begin position="140"/>
        <end position="164"/>
    </location>
</feature>
<dbReference type="InterPro" id="IPR018723">
    <property type="entry name" value="DUF2254_membrane"/>
</dbReference>
<sequence>MRAYLIQTYQSVLASYWFVPTIMAILAAILALVLIQIDNWLPNTFVGDNPFFYATQPDGARSILNAIGGSMIGVAGTVFSVTMATVVFASGTYGPRLLTNFMNDRGNQVTLGTFVATFVYSILVLRTVRDGGDEAFGAMFVPNLAIYGAIFLAICSIGILIYFIHHVPSNIHISNVIAGIGHNLLGRIDREFPDIADDDEGRQERDWQVPSCFRADDPNRKPGEVAYGSIHAEKDGYIQIIDKETLIEAAAGSEVIVRAACRPGVFVHSGRVLFDAWPAERVSEDTRSAILSSVAVGTSRSPRQDLNFLFDELVEIAGRALSPGVNDPYTAITAMDWLKSAMASLASRRTDDPYWCDDEDKLRVLTVTAGFDEYLEIAFGHLRQYASSDTIAGEHFVNCLIEIVPACRRDDQRRAIRDQLDAFVGLARENLSGRSLKTVEQAAARLDRCLIDPEACIPRCRVDIRSA</sequence>
<organism evidence="2 3">
    <name type="scientific">Fulvimarina manganoxydans</name>
    <dbReference type="NCBI Taxonomy" id="937218"/>
    <lineage>
        <taxon>Bacteria</taxon>
        <taxon>Pseudomonadati</taxon>
        <taxon>Pseudomonadota</taxon>
        <taxon>Alphaproteobacteria</taxon>
        <taxon>Hyphomicrobiales</taxon>
        <taxon>Aurantimonadaceae</taxon>
        <taxon>Fulvimarina</taxon>
    </lineage>
</organism>
<gene>
    <name evidence="2" type="ORF">SAMN06297251_11542</name>
</gene>
<evidence type="ECO:0000313" key="3">
    <source>
        <dbReference type="Proteomes" id="UP000192656"/>
    </source>
</evidence>
<keyword evidence="1" id="KW-1133">Transmembrane helix</keyword>
<keyword evidence="1" id="KW-0812">Transmembrane</keyword>
<dbReference type="AlphaFoldDB" id="A0A1W2DH48"/>
<dbReference type="STRING" id="937218.SAMN06297251_11542"/>
<feature type="transmembrane region" description="Helical" evidence="1">
    <location>
        <begin position="12"/>
        <end position="37"/>
    </location>
</feature>
<name>A0A1W2DH48_9HYPH</name>
<evidence type="ECO:0000313" key="2">
    <source>
        <dbReference type="EMBL" id="SMC96850.1"/>
    </source>
</evidence>
<dbReference type="Proteomes" id="UP000192656">
    <property type="component" value="Unassembled WGS sequence"/>
</dbReference>
<feature type="transmembrane region" description="Helical" evidence="1">
    <location>
        <begin position="63"/>
        <end position="88"/>
    </location>
</feature>
<reference evidence="2 3" key="1">
    <citation type="submission" date="2017-04" db="EMBL/GenBank/DDBJ databases">
        <authorList>
            <person name="Afonso C.L."/>
            <person name="Miller P.J."/>
            <person name="Scott M.A."/>
            <person name="Spackman E."/>
            <person name="Goraichik I."/>
            <person name="Dimitrov K.M."/>
            <person name="Suarez D.L."/>
            <person name="Swayne D.E."/>
        </authorList>
    </citation>
    <scope>NUCLEOTIDE SEQUENCE [LARGE SCALE GENOMIC DNA]</scope>
    <source>
        <strain evidence="2 3">CGMCC 1.10972</strain>
    </source>
</reference>
<dbReference type="OrthoDB" id="2955631at2"/>
<proteinExistence type="predicted"/>